<evidence type="ECO:0000313" key="2">
    <source>
        <dbReference type="EMBL" id="MBB6131436.1"/>
    </source>
</evidence>
<dbReference type="EMBL" id="JACHCB010000023">
    <property type="protein sequence ID" value="MBB6112861.1"/>
    <property type="molecule type" value="Genomic_DNA"/>
</dbReference>
<gene>
    <name evidence="2" type="ORF">HDF22_005587</name>
    <name evidence="1" type="ORF">HDF23_005644</name>
</gene>
<dbReference type="AlphaFoldDB" id="A0A1N7G6B6"/>
<name>A0A1N7G6B6_9SPHI</name>
<accession>A0A1N7G6B6</accession>
<organism evidence="2 4">
    <name type="scientific">Mucilaginibacter lappiensis</name>
    <dbReference type="NCBI Taxonomy" id="354630"/>
    <lineage>
        <taxon>Bacteria</taxon>
        <taxon>Pseudomonadati</taxon>
        <taxon>Bacteroidota</taxon>
        <taxon>Sphingobacteriia</taxon>
        <taxon>Sphingobacteriales</taxon>
        <taxon>Sphingobacteriaceae</taxon>
        <taxon>Mucilaginibacter</taxon>
    </lineage>
</organism>
<evidence type="ECO:0000313" key="1">
    <source>
        <dbReference type="EMBL" id="MBB6112861.1"/>
    </source>
</evidence>
<evidence type="ECO:0008006" key="5">
    <source>
        <dbReference type="Google" id="ProtNLM"/>
    </source>
</evidence>
<protein>
    <recommendedName>
        <fullName evidence="5">Glyoxalase/Bleomycin resistance protein/Dioxygenase superfamily protein</fullName>
    </recommendedName>
</protein>
<dbReference type="Proteomes" id="UP000541583">
    <property type="component" value="Unassembled WGS sequence"/>
</dbReference>
<sequence>MAAKHTLKTLATTCFIADDMAASKCYAELLGIDAYFVSQPAGGYIEFCISDDGEEDTSVYNLFQAA</sequence>
<comment type="caution">
    <text evidence="2">The sequence shown here is derived from an EMBL/GenBank/DDBJ whole genome shotgun (WGS) entry which is preliminary data.</text>
</comment>
<dbReference type="Proteomes" id="UP000548326">
    <property type="component" value="Unassembled WGS sequence"/>
</dbReference>
<dbReference type="RefSeq" id="WP_076378544.1">
    <property type="nucleotide sequence ID" value="NZ_FTMG01000023.1"/>
</dbReference>
<proteinExistence type="predicted"/>
<evidence type="ECO:0000313" key="4">
    <source>
        <dbReference type="Proteomes" id="UP000548326"/>
    </source>
</evidence>
<dbReference type="OrthoDB" id="4548523at2"/>
<reference evidence="3 4" key="1">
    <citation type="submission" date="2020-08" db="EMBL/GenBank/DDBJ databases">
        <title>Genomic Encyclopedia of Type Strains, Phase IV (KMG-V): Genome sequencing to study the core and pangenomes of soil and plant-associated prokaryotes.</title>
        <authorList>
            <person name="Whitman W."/>
        </authorList>
    </citation>
    <scope>NUCLEOTIDE SEQUENCE [LARGE SCALE GENOMIC DNA]</scope>
    <source>
        <strain evidence="1 3">ANJLi2</strain>
        <strain evidence="2 4">MP601</strain>
    </source>
</reference>
<dbReference type="EMBL" id="JACHCA010000024">
    <property type="protein sequence ID" value="MBB6131436.1"/>
    <property type="molecule type" value="Genomic_DNA"/>
</dbReference>
<evidence type="ECO:0000313" key="3">
    <source>
        <dbReference type="Proteomes" id="UP000541583"/>
    </source>
</evidence>
<keyword evidence="3" id="KW-1185">Reference proteome</keyword>